<feature type="domain" description="GmrSD restriction endonucleases C-terminal" evidence="3">
    <location>
        <begin position="82"/>
        <end position="218"/>
    </location>
</feature>
<gene>
    <name evidence="4" type="ORF">FNH09_44775</name>
</gene>
<evidence type="ECO:0000256" key="1">
    <source>
        <dbReference type="SAM" id="MobiDB-lite"/>
    </source>
</evidence>
<keyword evidence="4" id="KW-0378">Hydrolase</keyword>
<name>A0A5N8VVJ8_9ACTN</name>
<accession>A0A5N8VVJ8</accession>
<feature type="chain" id="PRO_5038841479" evidence="2">
    <location>
        <begin position="20"/>
        <end position="243"/>
    </location>
</feature>
<feature type="region of interest" description="Disordered" evidence="1">
    <location>
        <begin position="26"/>
        <end position="45"/>
    </location>
</feature>
<dbReference type="RefSeq" id="WP_162470057.1">
    <property type="nucleotide sequence ID" value="NZ_VJZD01000418.1"/>
</dbReference>
<dbReference type="GO" id="GO:0004519">
    <property type="term" value="F:endonuclease activity"/>
    <property type="evidence" value="ECO:0007669"/>
    <property type="project" value="UniProtKB-KW"/>
</dbReference>
<dbReference type="InterPro" id="IPR011089">
    <property type="entry name" value="GmrSD_C"/>
</dbReference>
<keyword evidence="4" id="KW-0540">Nuclease</keyword>
<dbReference type="PANTHER" id="PTHR24094:SF15">
    <property type="entry name" value="AMP-DEPENDENT SYNTHETASE_LIGASE DOMAIN-CONTAINING PROTEIN-RELATED"/>
    <property type="match status" value="1"/>
</dbReference>
<sequence>MTRLRGGTAIAVMTVFAVAGCTPQTTGSAGPAETAGPGGTAGGGAALTAARSLTVKGRAPKTGYDRDRFGTAWADTDSNSCDTRDDILKRDLKELKFTDGKCKVSYGVLEPDPYSGKNVTYRRGRSLVDIDHVVALSDAWQKGAKYWDPSKRIALANDPLNLIAVDASTNRGKGDGDTATWLPPNASYRCAYVAGQVAVKKKYELWVTAAEKAAMVKVLSGCPSQKLPTGGNPTEAPARFRAR</sequence>
<reference evidence="4 5" key="1">
    <citation type="submission" date="2019-07" db="EMBL/GenBank/DDBJ databases">
        <title>New species of Amycolatopsis and Streptomyces.</title>
        <authorList>
            <person name="Duangmal K."/>
            <person name="Teo W.F.A."/>
            <person name="Lipun K."/>
        </authorList>
    </citation>
    <scope>NUCLEOTIDE SEQUENCE [LARGE SCALE GENOMIC DNA]</scope>
    <source>
        <strain evidence="4 5">NBRC 109810</strain>
    </source>
</reference>
<dbReference type="Proteomes" id="UP000325849">
    <property type="component" value="Unassembled WGS sequence"/>
</dbReference>
<feature type="region of interest" description="Disordered" evidence="1">
    <location>
        <begin position="224"/>
        <end position="243"/>
    </location>
</feature>
<dbReference type="Pfam" id="PF07510">
    <property type="entry name" value="GmrSD_C"/>
    <property type="match status" value="1"/>
</dbReference>
<keyword evidence="4" id="KW-0255">Endonuclease</keyword>
<keyword evidence="5" id="KW-1185">Reference proteome</keyword>
<feature type="signal peptide" evidence="2">
    <location>
        <begin position="1"/>
        <end position="19"/>
    </location>
</feature>
<dbReference type="EMBL" id="VJZD01000418">
    <property type="protein sequence ID" value="MPY38078.1"/>
    <property type="molecule type" value="Genomic_DNA"/>
</dbReference>
<proteinExistence type="predicted"/>
<comment type="caution">
    <text evidence="4">The sequence shown here is derived from an EMBL/GenBank/DDBJ whole genome shotgun (WGS) entry which is preliminary data.</text>
</comment>
<evidence type="ECO:0000313" key="4">
    <source>
        <dbReference type="EMBL" id="MPY38078.1"/>
    </source>
</evidence>
<protein>
    <submittedName>
        <fullName evidence="4">HNH endonuclease</fullName>
    </submittedName>
</protein>
<evidence type="ECO:0000259" key="3">
    <source>
        <dbReference type="Pfam" id="PF07510"/>
    </source>
</evidence>
<evidence type="ECO:0000313" key="5">
    <source>
        <dbReference type="Proteomes" id="UP000325849"/>
    </source>
</evidence>
<feature type="compositionally biased region" description="Low complexity" evidence="1">
    <location>
        <begin position="26"/>
        <end position="35"/>
    </location>
</feature>
<dbReference type="AlphaFoldDB" id="A0A5N8VVJ8"/>
<feature type="compositionally biased region" description="Gly residues" evidence="1">
    <location>
        <begin position="36"/>
        <end position="45"/>
    </location>
</feature>
<dbReference type="PANTHER" id="PTHR24094">
    <property type="entry name" value="SECRETED PROTEIN"/>
    <property type="match status" value="1"/>
</dbReference>
<organism evidence="4 5">
    <name type="scientific">Streptomyces adustus</name>
    <dbReference type="NCBI Taxonomy" id="1609272"/>
    <lineage>
        <taxon>Bacteria</taxon>
        <taxon>Bacillati</taxon>
        <taxon>Actinomycetota</taxon>
        <taxon>Actinomycetes</taxon>
        <taxon>Kitasatosporales</taxon>
        <taxon>Streptomycetaceae</taxon>
        <taxon>Streptomyces</taxon>
    </lineage>
</organism>
<keyword evidence="2" id="KW-0732">Signal</keyword>
<dbReference type="PROSITE" id="PS51257">
    <property type="entry name" value="PROKAR_LIPOPROTEIN"/>
    <property type="match status" value="1"/>
</dbReference>
<evidence type="ECO:0000256" key="2">
    <source>
        <dbReference type="SAM" id="SignalP"/>
    </source>
</evidence>